<dbReference type="EMBL" id="DS499595">
    <property type="protein sequence ID" value="EDP54254.1"/>
    <property type="molecule type" value="Genomic_DNA"/>
</dbReference>
<keyword evidence="1" id="KW-0677">Repeat</keyword>
<proteinExistence type="predicted"/>
<dbReference type="InterPro" id="IPR050667">
    <property type="entry name" value="PPR-containing_protein"/>
</dbReference>
<feature type="region of interest" description="Disordered" evidence="2">
    <location>
        <begin position="781"/>
        <end position="800"/>
    </location>
</feature>
<dbReference type="Proteomes" id="UP000001699">
    <property type="component" value="Unassembled WGS sequence"/>
</dbReference>
<keyword evidence="3" id="KW-0812">Transmembrane</keyword>
<dbReference type="AlphaFoldDB" id="B0XVX1"/>
<feature type="compositionally biased region" description="Basic residues" evidence="2">
    <location>
        <begin position="781"/>
        <end position="791"/>
    </location>
</feature>
<accession>B0XVX1</accession>
<keyword evidence="5" id="KW-1185">Reference proteome</keyword>
<dbReference type="OrthoDB" id="185373at2759"/>
<evidence type="ECO:0000313" key="5">
    <source>
        <dbReference type="Proteomes" id="UP000001699"/>
    </source>
</evidence>
<gene>
    <name evidence="4" type="ORF">AFUB_023100</name>
</gene>
<keyword evidence="3" id="KW-1133">Transmembrane helix</keyword>
<sequence>MQSHLTRRVFRAILNNEPLFPLQRCNRLLHITRHHRTRRLGIIYPHYAQRRSLFAFNMAPPANTPQSATLPSEAGLKPMRDLKRALSDKSRGPALGVLTKAFHDFFMARAENSEVITGYQAQLLSMTWKYVRSHEAELEAEDWQTMYSTENLENVLFILSEAKCLPDSRDAVLKVARFAFLELCADHGYGANSISRPALSAYIKIQALNGNPEEARHVVERFWSRLRKTKPSPWLTVMRGFAMNNDKQQLRWTTKKKFDELGIKFDSETHEQLVKMLIEQDLLSAVKIMYECPITGDIEPTLATKEAVVKYAILKSEVSWARPIVESVSQAPKSETVGMMLLWEAVHGKSASEISEMLQTWALEDQNVETALTVSHINNLIQYANSVKNPQLATDFAALLSQWKVVPDTQTRLLQLETEIIAGNERRTMELVEDLQDVGSFTLENLPLMNRLISMLCLLGKDDSLYDRVSAFLDPLFENNVRLEADTLAALTHLLLYRHDWEGISELLRPRLGSYDSEERTKIRQALTNYILDTAQDSADAWEAYGLLQVAFPETGVSMRTDIMTSFFKRKRGDLAVLVFGHMRQAEDFARRPKPDTYARCFQGIAKMQDAKNLELVHNMLKLDVEVDLNTRLLNELMLAYACCDMPDKSMEIFRDILQSQEGPSTRTIFAFFRMCEKHHHGAQEAIRMMDKVKLLEIEVDRRLYTAYVEALAAQCEFELATQAIDQMQEEIGYPPTYESYVTLPLTDPYFNAVVVATLLTVHLLGLAAFTMPFRISIGKMRSKSGPKRTTRGNGHSLRKSNAPIMKRASSLSWIADNSGL</sequence>
<keyword evidence="3" id="KW-0472">Membrane</keyword>
<reference evidence="4 5" key="1">
    <citation type="journal article" date="2008" name="PLoS Genet.">
        <title>Genomic islands in the pathogenic filamentous fungus Aspergillus fumigatus.</title>
        <authorList>
            <person name="Fedorova N.D."/>
            <person name="Khaldi N."/>
            <person name="Joardar V.S."/>
            <person name="Maiti R."/>
            <person name="Amedeo P."/>
            <person name="Anderson M.J."/>
            <person name="Crabtree J."/>
            <person name="Silva J.C."/>
            <person name="Badger J.H."/>
            <person name="Albarraq A."/>
            <person name="Angiuoli S."/>
            <person name="Bussey H."/>
            <person name="Bowyer P."/>
            <person name="Cotty P.J."/>
            <person name="Dyer P.S."/>
            <person name="Egan A."/>
            <person name="Galens K."/>
            <person name="Fraser-Liggett C.M."/>
            <person name="Haas B.J."/>
            <person name="Inman J.M."/>
            <person name="Kent R."/>
            <person name="Lemieux S."/>
            <person name="Malavazi I."/>
            <person name="Orvis J."/>
            <person name="Roemer T."/>
            <person name="Ronning C.M."/>
            <person name="Sundaram J.P."/>
            <person name="Sutton G."/>
            <person name="Turner G."/>
            <person name="Venter J.C."/>
            <person name="White O.R."/>
            <person name="Whitty B.R."/>
            <person name="Youngman P."/>
            <person name="Wolfe K.H."/>
            <person name="Goldman G.H."/>
            <person name="Wortman J.R."/>
            <person name="Jiang B."/>
            <person name="Denning D.W."/>
            <person name="Nierman W.C."/>
        </authorList>
    </citation>
    <scope>NUCLEOTIDE SEQUENCE [LARGE SCALE GENOMIC DNA]</scope>
    <source>
        <strain evidence="5">CBS 144.89 / FGSC A1163 / CEA10</strain>
    </source>
</reference>
<dbReference type="Gene3D" id="1.25.40.10">
    <property type="entry name" value="Tetratricopeptide repeat domain"/>
    <property type="match status" value="1"/>
</dbReference>
<feature type="transmembrane region" description="Helical" evidence="3">
    <location>
        <begin position="750"/>
        <end position="774"/>
    </location>
</feature>
<organism evidence="4 5">
    <name type="scientific">Aspergillus fumigatus (strain CBS 144.89 / FGSC A1163 / CEA10)</name>
    <name type="common">Neosartorya fumigata</name>
    <dbReference type="NCBI Taxonomy" id="451804"/>
    <lineage>
        <taxon>Eukaryota</taxon>
        <taxon>Fungi</taxon>
        <taxon>Dikarya</taxon>
        <taxon>Ascomycota</taxon>
        <taxon>Pezizomycotina</taxon>
        <taxon>Eurotiomycetes</taxon>
        <taxon>Eurotiomycetidae</taxon>
        <taxon>Eurotiales</taxon>
        <taxon>Aspergillaceae</taxon>
        <taxon>Aspergillus</taxon>
        <taxon>Aspergillus subgen. Fumigati</taxon>
    </lineage>
</organism>
<dbReference type="PANTHER" id="PTHR47939">
    <property type="entry name" value="MEMBRANE-ASSOCIATED SALT-INDUCIBLE PROTEIN-LIKE"/>
    <property type="match status" value="1"/>
</dbReference>
<dbReference type="PhylomeDB" id="B0XVX1"/>
<evidence type="ECO:0000256" key="1">
    <source>
        <dbReference type="ARBA" id="ARBA00022737"/>
    </source>
</evidence>
<dbReference type="HOGENOM" id="CLU_019319_0_0_1"/>
<dbReference type="InterPro" id="IPR011990">
    <property type="entry name" value="TPR-like_helical_dom_sf"/>
</dbReference>
<dbReference type="PANTHER" id="PTHR47939:SF13">
    <property type="entry name" value="OS03G0201400 PROTEIN"/>
    <property type="match status" value="1"/>
</dbReference>
<evidence type="ECO:0000256" key="3">
    <source>
        <dbReference type="SAM" id="Phobius"/>
    </source>
</evidence>
<name>B0XVX1_ASPFC</name>
<evidence type="ECO:0000313" key="4">
    <source>
        <dbReference type="EMBL" id="EDP54254.1"/>
    </source>
</evidence>
<protein>
    <submittedName>
        <fullName evidence="4">Mitochondrial respiratory complex I chaperone (Cia84), putative</fullName>
    </submittedName>
</protein>
<evidence type="ECO:0000256" key="2">
    <source>
        <dbReference type="SAM" id="MobiDB-lite"/>
    </source>
</evidence>